<dbReference type="Proteomes" id="UP000030598">
    <property type="component" value="Unassembled WGS sequence"/>
</dbReference>
<name>A0A0A1ZBK6_PROMR</name>
<organism evidence="1 2">
    <name type="scientific">Prochlorococcus marinus str. GP2</name>
    <dbReference type="NCBI Taxonomy" id="59925"/>
    <lineage>
        <taxon>Bacteria</taxon>
        <taxon>Bacillati</taxon>
        <taxon>Cyanobacteriota</taxon>
        <taxon>Cyanophyceae</taxon>
        <taxon>Synechococcales</taxon>
        <taxon>Prochlorococcaceae</taxon>
        <taxon>Prochlorococcus</taxon>
    </lineage>
</organism>
<accession>A0A0A1ZBK6</accession>
<comment type="caution">
    <text evidence="1">The sequence shown here is derived from an EMBL/GenBank/DDBJ whole genome shotgun (WGS) entry which is preliminary data.</text>
</comment>
<reference evidence="2" key="1">
    <citation type="journal article" date="2014" name="Sci. Data">
        <title>Genomes of diverse isolates of the marine cyanobacterium Prochlorococcus.</title>
        <authorList>
            <person name="Biller S."/>
            <person name="Berube P."/>
            <person name="Thompson J."/>
            <person name="Kelly L."/>
            <person name="Roggensack S."/>
            <person name="Awad L."/>
            <person name="Roache-Johnson K."/>
            <person name="Ding H."/>
            <person name="Giovannoni S.J."/>
            <person name="Moore L.R."/>
            <person name="Chisholm S.W."/>
        </authorList>
    </citation>
    <scope>NUCLEOTIDE SEQUENCE [LARGE SCALE GENOMIC DNA]</scope>
    <source>
        <strain evidence="2">GP2</strain>
    </source>
</reference>
<evidence type="ECO:0000313" key="2">
    <source>
        <dbReference type="Proteomes" id="UP000030598"/>
    </source>
</evidence>
<proteinExistence type="predicted"/>
<dbReference type="EMBL" id="JNAH01000008">
    <property type="protein sequence ID" value="KGF85504.1"/>
    <property type="molecule type" value="Genomic_DNA"/>
</dbReference>
<dbReference type="RefSeq" id="WP_193741645.1">
    <property type="nucleotide sequence ID" value="NZ_CP138934.1"/>
</dbReference>
<sequence length="52" mass="5988">MNNSESYDSKLSKARGLASQLGMFAEENDIPKDLWDSLEATIYDFYKVSHDR</sequence>
<dbReference type="STRING" id="59925.EU91_1606"/>
<evidence type="ECO:0000313" key="1">
    <source>
        <dbReference type="EMBL" id="KGF85504.1"/>
    </source>
</evidence>
<protein>
    <submittedName>
        <fullName evidence="1">Uncharacterized protein</fullName>
    </submittedName>
</protein>
<dbReference type="AlphaFoldDB" id="A0A0A1ZBK6"/>
<gene>
    <name evidence="1" type="ORF">EU91_1606</name>
</gene>